<dbReference type="CDD" id="cd00275">
    <property type="entry name" value="C2_PLC_like"/>
    <property type="match status" value="1"/>
</dbReference>
<evidence type="ECO:0000256" key="6">
    <source>
        <dbReference type="ARBA" id="ARBA00022490"/>
    </source>
</evidence>
<comment type="subcellular location">
    <subcellularLocation>
        <location evidence="4">Cytoplasm</location>
        <location evidence="4">Perinuclear region</location>
    </subcellularLocation>
    <subcellularLocation>
        <location evidence="3">Nucleus</location>
    </subcellularLocation>
</comment>
<dbReference type="GO" id="GO:0004435">
    <property type="term" value="F:phosphatidylinositol-4,5-bisphosphate phospholipase C activity"/>
    <property type="evidence" value="ECO:0007669"/>
    <property type="project" value="UniProtKB-EC"/>
</dbReference>
<dbReference type="FunFam" id="1.10.238.10:FF:000005">
    <property type="entry name" value="Phosphoinositide phospholipase C"/>
    <property type="match status" value="1"/>
</dbReference>
<dbReference type="SMART" id="SM00239">
    <property type="entry name" value="C2"/>
    <property type="match status" value="1"/>
</dbReference>
<dbReference type="AlphaFoldDB" id="A0A3B3ZQK9"/>
<evidence type="ECO:0000256" key="13">
    <source>
        <dbReference type="ARBA" id="ARBA00023279"/>
    </source>
</evidence>
<evidence type="ECO:0000256" key="5">
    <source>
        <dbReference type="ARBA" id="ARBA00022473"/>
    </source>
</evidence>
<dbReference type="Pfam" id="PF09279">
    <property type="entry name" value="EF-hand_like"/>
    <property type="match status" value="1"/>
</dbReference>
<feature type="domain" description="C2" evidence="16">
    <location>
        <begin position="349"/>
        <end position="468"/>
    </location>
</feature>
<dbReference type="Gene3D" id="2.60.40.150">
    <property type="entry name" value="C2 domain"/>
    <property type="match status" value="1"/>
</dbReference>
<dbReference type="InterPro" id="IPR011992">
    <property type="entry name" value="EF-hand-dom_pair"/>
</dbReference>
<keyword evidence="7 15" id="KW-0378">Hydrolase</keyword>
<dbReference type="PRINTS" id="PR00390">
    <property type="entry name" value="PHPHLIPASEC"/>
</dbReference>
<dbReference type="PANTHER" id="PTHR10336:SF29">
    <property type="entry name" value="1-PHOSPHATIDYLINOSITOL 4,5-BISPHOSPHATE PHOSPHODIESTERASE ZETA-1"/>
    <property type="match status" value="1"/>
</dbReference>
<comment type="cofactor">
    <cofactor evidence="1">
        <name>Ca(2+)</name>
        <dbReference type="ChEBI" id="CHEBI:29108"/>
    </cofactor>
</comment>
<dbReference type="SUPFAM" id="SSF47473">
    <property type="entry name" value="EF-hand"/>
    <property type="match status" value="1"/>
</dbReference>
<keyword evidence="19" id="KW-1185">Reference proteome</keyword>
<keyword evidence="6" id="KW-0963">Cytoplasm</keyword>
<keyword evidence="8" id="KW-0106">Calcium</keyword>
<dbReference type="PROSITE" id="PS50008">
    <property type="entry name" value="PIPLC_Y_DOMAIN"/>
    <property type="match status" value="1"/>
</dbReference>
<dbReference type="PROSITE" id="PS50007">
    <property type="entry name" value="PIPLC_X_DOMAIN"/>
    <property type="match status" value="1"/>
</dbReference>
<name>A0A3B3ZQK9_9GOBI</name>
<evidence type="ECO:0000256" key="15">
    <source>
        <dbReference type="RuleBase" id="RU361133"/>
    </source>
</evidence>
<dbReference type="InterPro" id="IPR017946">
    <property type="entry name" value="PLC-like_Pdiesterase_TIM-brl"/>
</dbReference>
<dbReference type="PROSITE" id="PS50004">
    <property type="entry name" value="C2"/>
    <property type="match status" value="1"/>
</dbReference>
<accession>A0A3B3ZQK9</accession>
<dbReference type="SMART" id="SM00149">
    <property type="entry name" value="PLCYc"/>
    <property type="match status" value="1"/>
</dbReference>
<comment type="function">
    <text evidence="2">The production of the second messenger molecules diacylglycerol (DAG) and inositol 1,4,5-trisphosphate (IP3) is mediated by activated phosphatidylinositol-specific phospholipase C enzymes. In vitro, hydrolyzes PtdIns(4,5)P2 in a Ca(2+)-dependent manner. Triggers intracellular Ca(2+) oscillations in oocytes solely during M phase and is involved in inducing oocyte activation and initiating embryonic development up to the blastocyst stage. Is therefore a strong candidate for the egg-activating soluble sperm factor that is transferred from the sperm into the egg cytoplasm following gamete membrane fusion. May exert an inhibitory effect on phospholipase-C-coupled processes that depend on calcium ions and protein kinase C, including CFTR trafficking and function.</text>
</comment>
<evidence type="ECO:0000259" key="16">
    <source>
        <dbReference type="PROSITE" id="PS50004"/>
    </source>
</evidence>
<keyword evidence="10 15" id="KW-0443">Lipid metabolism</keyword>
<dbReference type="GO" id="GO:0060470">
    <property type="term" value="P:positive regulation of cytosolic calcium ion concentration involved in egg activation"/>
    <property type="evidence" value="ECO:0007669"/>
    <property type="project" value="TreeGrafter"/>
</dbReference>
<evidence type="ECO:0000313" key="18">
    <source>
        <dbReference type="Ensembl" id="ENSPMGP00000006967.1"/>
    </source>
</evidence>
<dbReference type="PANTHER" id="PTHR10336">
    <property type="entry name" value="PHOSPHOINOSITIDE-SPECIFIC PHOSPHOLIPASE C FAMILY PROTEIN"/>
    <property type="match status" value="1"/>
</dbReference>
<reference evidence="18" key="1">
    <citation type="submission" date="2025-08" db="UniProtKB">
        <authorList>
            <consortium name="Ensembl"/>
        </authorList>
    </citation>
    <scope>IDENTIFICATION</scope>
</reference>
<evidence type="ECO:0000256" key="7">
    <source>
        <dbReference type="ARBA" id="ARBA00022801"/>
    </source>
</evidence>
<dbReference type="Gene3D" id="3.20.20.190">
    <property type="entry name" value="Phosphatidylinositol (PI) phosphodiesterase"/>
    <property type="match status" value="1"/>
</dbReference>
<dbReference type="InterPro" id="IPR001192">
    <property type="entry name" value="PI-PLC_fam"/>
</dbReference>
<evidence type="ECO:0000259" key="17">
    <source>
        <dbReference type="PROSITE" id="PS50008"/>
    </source>
</evidence>
<dbReference type="Pfam" id="PF00387">
    <property type="entry name" value="PI-PLC-Y"/>
    <property type="match status" value="1"/>
</dbReference>
<keyword evidence="11" id="KW-0807">Transducer</keyword>
<sequence>MSKCKSSCTRREDIQRLFDTYASGSVFLSVSGLLQFLHQQQMELAANEAQAEALIDLYEINKNGESMSFEGFLRFMESKDCSIFNQAHCQVYQDMNQPLTSYFISSSHNTYLTGDQLVGQSDLHAYVIALRKGCRCLEIDCWDGPELEPVVYHGHTLTTKILFKDVISTIEQHAFEVSAYPVILSLENHCCRRQQEVMAHYLVCILGDKLLKAPLNHPTTGDLPSPDVSQKVVAEALSDLVIYTRSVKFISFSYSRDNQNSYENTSLSEKKASKLVKSAGVDFVRHNQRFLSRIYPAGSRTDSSNYNPQKFWNVGAQLVALNFQSSDVAIDLNDGRFLDNGGCGYVLKPDVLIPFSLIVLSVHVSIPQVISGSNLPVTGGKAMDPFVKVKIYGVACDVGKGKTQIIRNNSLSPYWGTVMTFKITIPELSLVRFCVRDRTGLFSSEFVGQYTLPFLSMKKGNVNMSVVLALMCMLNYKT</sequence>
<dbReference type="SUPFAM" id="SSF51695">
    <property type="entry name" value="PLC-like phosphodiesterases"/>
    <property type="match status" value="1"/>
</dbReference>
<keyword evidence="5" id="KW-0217">Developmental protein</keyword>
<protein>
    <recommendedName>
        <fullName evidence="15">Phosphoinositide phospholipase C</fullName>
        <ecNumber evidence="15">3.1.4.11</ecNumber>
    </recommendedName>
</protein>
<dbReference type="GO" id="GO:0016042">
    <property type="term" value="P:lipid catabolic process"/>
    <property type="evidence" value="ECO:0007669"/>
    <property type="project" value="UniProtKB-KW"/>
</dbReference>
<dbReference type="Ensembl" id="ENSPMGT00000007407.1">
    <property type="protein sequence ID" value="ENSPMGP00000006967.1"/>
    <property type="gene ID" value="ENSPMGG00000005817.1"/>
</dbReference>
<dbReference type="GO" id="GO:0048471">
    <property type="term" value="C:perinuclear region of cytoplasm"/>
    <property type="evidence" value="ECO:0007669"/>
    <property type="project" value="UniProtKB-SubCell"/>
</dbReference>
<feature type="domain" description="PI-PLC Y-box" evidence="17">
    <location>
        <begin position="237"/>
        <end position="352"/>
    </location>
</feature>
<keyword evidence="13" id="KW-0278">Fertilization</keyword>
<evidence type="ECO:0000313" key="19">
    <source>
        <dbReference type="Proteomes" id="UP000261520"/>
    </source>
</evidence>
<comment type="catalytic activity">
    <reaction evidence="14">
        <text>a 1,2-diacyl-sn-glycero-3-phospho-(1D-myo-inositol-4,5-bisphosphate) + H2O = 1D-myo-inositol 1,4,5-trisphosphate + a 1,2-diacyl-sn-glycerol + H(+)</text>
        <dbReference type="Rhea" id="RHEA:33179"/>
        <dbReference type="ChEBI" id="CHEBI:15377"/>
        <dbReference type="ChEBI" id="CHEBI:15378"/>
        <dbReference type="ChEBI" id="CHEBI:17815"/>
        <dbReference type="ChEBI" id="CHEBI:58456"/>
        <dbReference type="ChEBI" id="CHEBI:203600"/>
        <dbReference type="EC" id="3.1.4.11"/>
    </reaction>
    <physiologicalReaction direction="left-to-right" evidence="14">
        <dbReference type="Rhea" id="RHEA:33180"/>
    </physiologicalReaction>
</comment>
<dbReference type="Pfam" id="PF00168">
    <property type="entry name" value="C2"/>
    <property type="match status" value="1"/>
</dbReference>
<dbReference type="Pfam" id="PF00388">
    <property type="entry name" value="PI-PLC-X"/>
    <property type="match status" value="1"/>
</dbReference>
<dbReference type="InterPro" id="IPR035892">
    <property type="entry name" value="C2_domain_sf"/>
</dbReference>
<dbReference type="GO" id="GO:0035556">
    <property type="term" value="P:intracellular signal transduction"/>
    <property type="evidence" value="ECO:0007669"/>
    <property type="project" value="InterPro"/>
</dbReference>
<evidence type="ECO:0000256" key="11">
    <source>
        <dbReference type="ARBA" id="ARBA00023224"/>
    </source>
</evidence>
<dbReference type="Gene3D" id="1.10.238.10">
    <property type="entry name" value="EF-hand"/>
    <property type="match status" value="1"/>
</dbReference>
<organism evidence="18 19">
    <name type="scientific">Periophthalmus magnuspinnatus</name>
    <dbReference type="NCBI Taxonomy" id="409849"/>
    <lineage>
        <taxon>Eukaryota</taxon>
        <taxon>Metazoa</taxon>
        <taxon>Chordata</taxon>
        <taxon>Craniata</taxon>
        <taxon>Vertebrata</taxon>
        <taxon>Euteleostomi</taxon>
        <taxon>Actinopterygii</taxon>
        <taxon>Neopterygii</taxon>
        <taxon>Teleostei</taxon>
        <taxon>Neoteleostei</taxon>
        <taxon>Acanthomorphata</taxon>
        <taxon>Gobiaria</taxon>
        <taxon>Gobiiformes</taxon>
        <taxon>Gobioidei</taxon>
        <taxon>Gobiidae</taxon>
        <taxon>Oxudercinae</taxon>
        <taxon>Periophthalmus</taxon>
    </lineage>
</organism>
<evidence type="ECO:0000256" key="12">
    <source>
        <dbReference type="ARBA" id="ARBA00023242"/>
    </source>
</evidence>
<keyword evidence="9 15" id="KW-0442">Lipid degradation</keyword>
<dbReference type="SUPFAM" id="SSF49562">
    <property type="entry name" value="C2 domain (Calcium/lipid-binding domain, CaLB)"/>
    <property type="match status" value="1"/>
</dbReference>
<dbReference type="GO" id="GO:0005634">
    <property type="term" value="C:nucleus"/>
    <property type="evidence" value="ECO:0007669"/>
    <property type="project" value="UniProtKB-SubCell"/>
</dbReference>
<evidence type="ECO:0000256" key="9">
    <source>
        <dbReference type="ARBA" id="ARBA00022963"/>
    </source>
</evidence>
<reference evidence="18" key="2">
    <citation type="submission" date="2025-09" db="UniProtKB">
        <authorList>
            <consortium name="Ensembl"/>
        </authorList>
    </citation>
    <scope>IDENTIFICATION</scope>
</reference>
<dbReference type="Proteomes" id="UP000261520">
    <property type="component" value="Unplaced"/>
</dbReference>
<evidence type="ECO:0000256" key="4">
    <source>
        <dbReference type="ARBA" id="ARBA00004556"/>
    </source>
</evidence>
<evidence type="ECO:0000256" key="14">
    <source>
        <dbReference type="ARBA" id="ARBA00023674"/>
    </source>
</evidence>
<dbReference type="InterPro" id="IPR000008">
    <property type="entry name" value="C2_dom"/>
</dbReference>
<evidence type="ECO:0000256" key="1">
    <source>
        <dbReference type="ARBA" id="ARBA00001913"/>
    </source>
</evidence>
<dbReference type="InterPro" id="IPR001711">
    <property type="entry name" value="PLipase_C_Pinositol-sp_Y"/>
</dbReference>
<proteinExistence type="predicted"/>
<dbReference type="STRING" id="409849.ENSPMGP00000006967"/>
<evidence type="ECO:0000256" key="3">
    <source>
        <dbReference type="ARBA" id="ARBA00004123"/>
    </source>
</evidence>
<evidence type="ECO:0000256" key="10">
    <source>
        <dbReference type="ARBA" id="ARBA00023098"/>
    </source>
</evidence>
<dbReference type="InterPro" id="IPR015359">
    <property type="entry name" value="PLC_EF-hand-like"/>
</dbReference>
<keyword evidence="12" id="KW-0539">Nucleus</keyword>
<evidence type="ECO:0000256" key="8">
    <source>
        <dbReference type="ARBA" id="ARBA00022837"/>
    </source>
</evidence>
<dbReference type="InterPro" id="IPR000909">
    <property type="entry name" value="PLipase_C_PInositol-sp_X_dom"/>
</dbReference>
<evidence type="ECO:0000256" key="2">
    <source>
        <dbReference type="ARBA" id="ARBA00003992"/>
    </source>
</evidence>
<dbReference type="SMART" id="SM00148">
    <property type="entry name" value="PLCXc"/>
    <property type="match status" value="1"/>
</dbReference>
<dbReference type="EC" id="3.1.4.11" evidence="15"/>